<evidence type="ECO:0000313" key="2">
    <source>
        <dbReference type="EMBL" id="AII04244.1"/>
    </source>
</evidence>
<dbReference type="Gene3D" id="3.30.1390.10">
    <property type="match status" value="1"/>
</dbReference>
<name>A0A076ELG3_RHOOP</name>
<feature type="transmembrane region" description="Helical" evidence="1">
    <location>
        <begin position="6"/>
        <end position="22"/>
    </location>
</feature>
<evidence type="ECO:0000256" key="1">
    <source>
        <dbReference type="SAM" id="Phobius"/>
    </source>
</evidence>
<keyword evidence="1" id="KW-0812">Transmembrane</keyword>
<accession>A0A076ELG3</accession>
<sequence length="144" mass="15655">MPTWGWFVIAVAIVYVAVLVSSRSARGGSHTPHDLHPASTWRQLDDAVRDEVSCLLDRGRTLEAIKMLVARDGIGVRHAKATVEYGRLQARPVPAGIRSCGDTAPIEGRLRDLKSEGKNVAAITLLRDSTGMTLREAKDAVDQL</sequence>
<protein>
    <recommendedName>
        <fullName evidence="4">Ribosomal protein L7/L12 C-terminal domain-containing protein</fullName>
    </recommendedName>
</protein>
<proteinExistence type="predicted"/>
<dbReference type="Proteomes" id="UP000028488">
    <property type="component" value="Chromosome"/>
</dbReference>
<gene>
    <name evidence="2" type="ORF">EP51_06455</name>
</gene>
<dbReference type="EMBL" id="CP008947">
    <property type="protein sequence ID" value="AII04244.1"/>
    <property type="molecule type" value="Genomic_DNA"/>
</dbReference>
<keyword evidence="1" id="KW-1133">Transmembrane helix</keyword>
<keyword evidence="1" id="KW-0472">Membrane</keyword>
<dbReference type="eggNOG" id="ENOG502ZSDY">
    <property type="taxonomic scope" value="Bacteria"/>
</dbReference>
<reference evidence="2 3" key="1">
    <citation type="submission" date="2014-07" db="EMBL/GenBank/DDBJ databases">
        <title>Genome Sequence of Rhodococcus opacus Strain R7, a Biodegrader of Mono- and Polycyclic Aromatic Hydrocarbons.</title>
        <authorList>
            <person name="Di Gennaro P."/>
            <person name="Zampolli J."/>
            <person name="Presti I."/>
            <person name="Cappelletti M."/>
            <person name="D'Ursi P."/>
            <person name="Orro A."/>
            <person name="Mezzelani A."/>
            <person name="Milanesi L."/>
        </authorList>
    </citation>
    <scope>NUCLEOTIDE SEQUENCE [LARGE SCALE GENOMIC DNA]</scope>
    <source>
        <strain evidence="2 3">R7</strain>
    </source>
</reference>
<dbReference type="RefSeq" id="WP_128638858.1">
    <property type="nucleotide sequence ID" value="NZ_CP008947.1"/>
</dbReference>
<organism evidence="2 3">
    <name type="scientific">Rhodococcus opacus</name>
    <name type="common">Nocardia opaca</name>
    <dbReference type="NCBI Taxonomy" id="37919"/>
    <lineage>
        <taxon>Bacteria</taxon>
        <taxon>Bacillati</taxon>
        <taxon>Actinomycetota</taxon>
        <taxon>Actinomycetes</taxon>
        <taxon>Mycobacteriales</taxon>
        <taxon>Nocardiaceae</taxon>
        <taxon>Rhodococcus</taxon>
    </lineage>
</organism>
<evidence type="ECO:0000313" key="3">
    <source>
        <dbReference type="Proteomes" id="UP000028488"/>
    </source>
</evidence>
<dbReference type="InterPro" id="IPR014719">
    <property type="entry name" value="Ribosomal_bL12_C/ClpS-like"/>
</dbReference>
<dbReference type="AlphaFoldDB" id="A0A076ELG3"/>
<evidence type="ECO:0008006" key="4">
    <source>
        <dbReference type="Google" id="ProtNLM"/>
    </source>
</evidence>